<evidence type="ECO:0000313" key="3">
    <source>
        <dbReference type="EMBL" id="MFD1542888.1"/>
    </source>
</evidence>
<feature type="transmembrane region" description="Helical" evidence="2">
    <location>
        <begin position="133"/>
        <end position="151"/>
    </location>
</feature>
<comment type="caution">
    <text evidence="3">The sequence shown here is derived from an EMBL/GenBank/DDBJ whole genome shotgun (WGS) entry which is preliminary data.</text>
</comment>
<accession>A0ABW4GJC5</accession>
<feature type="transmembrane region" description="Helical" evidence="2">
    <location>
        <begin position="47"/>
        <end position="69"/>
    </location>
</feature>
<organism evidence="3 4">
    <name type="scientific">Nonomuraea guangzhouensis</name>
    <dbReference type="NCBI Taxonomy" id="1291555"/>
    <lineage>
        <taxon>Bacteria</taxon>
        <taxon>Bacillati</taxon>
        <taxon>Actinomycetota</taxon>
        <taxon>Actinomycetes</taxon>
        <taxon>Streptosporangiales</taxon>
        <taxon>Streptosporangiaceae</taxon>
        <taxon>Nonomuraea</taxon>
    </lineage>
</organism>
<reference evidence="4" key="1">
    <citation type="journal article" date="2019" name="Int. J. Syst. Evol. Microbiol.">
        <title>The Global Catalogue of Microorganisms (GCM) 10K type strain sequencing project: providing services to taxonomists for standard genome sequencing and annotation.</title>
        <authorList>
            <consortium name="The Broad Institute Genomics Platform"/>
            <consortium name="The Broad Institute Genome Sequencing Center for Infectious Disease"/>
            <person name="Wu L."/>
            <person name="Ma J."/>
        </authorList>
    </citation>
    <scope>NUCLEOTIDE SEQUENCE [LARGE SCALE GENOMIC DNA]</scope>
    <source>
        <strain evidence="4">CGMCC 1.15399</strain>
    </source>
</reference>
<sequence length="203" mass="21588">MSQPRSRLLSGLVVGFMAMLICTIAHAAALHYGARFLPAAFLAAGDGLWALAAIAFAIALLLSLLVFLARSSSRVLPWWSALCAIAAVALGGTTARATSTGGQPDLSLDRLRTTFPSELTNLWSSLKDSWEPWLPLAAAALTAYVVVRIRVGRVRARQTSVTPPEDPTPAEPEYRAPFEPLQSPTSPSRPTGDLFAPRDPGPA</sequence>
<evidence type="ECO:0000313" key="4">
    <source>
        <dbReference type="Proteomes" id="UP001597097"/>
    </source>
</evidence>
<gene>
    <name evidence="3" type="ORF">ACFSJ0_37955</name>
</gene>
<name>A0ABW4GJC5_9ACTN</name>
<protein>
    <submittedName>
        <fullName evidence="3">Uncharacterized protein</fullName>
    </submittedName>
</protein>
<dbReference type="Proteomes" id="UP001597097">
    <property type="component" value="Unassembled WGS sequence"/>
</dbReference>
<evidence type="ECO:0000256" key="1">
    <source>
        <dbReference type="SAM" id="MobiDB-lite"/>
    </source>
</evidence>
<keyword evidence="2" id="KW-1133">Transmembrane helix</keyword>
<dbReference type="EMBL" id="JBHUCM010000035">
    <property type="protein sequence ID" value="MFD1542888.1"/>
    <property type="molecule type" value="Genomic_DNA"/>
</dbReference>
<keyword evidence="2" id="KW-0472">Membrane</keyword>
<feature type="transmembrane region" description="Helical" evidence="2">
    <location>
        <begin position="76"/>
        <end position="95"/>
    </location>
</feature>
<keyword evidence="4" id="KW-1185">Reference proteome</keyword>
<dbReference type="RefSeq" id="WP_219528585.1">
    <property type="nucleotide sequence ID" value="NZ_JAHKRM010000004.1"/>
</dbReference>
<feature type="region of interest" description="Disordered" evidence="1">
    <location>
        <begin position="157"/>
        <end position="203"/>
    </location>
</feature>
<proteinExistence type="predicted"/>
<keyword evidence="2" id="KW-0812">Transmembrane</keyword>
<evidence type="ECO:0000256" key="2">
    <source>
        <dbReference type="SAM" id="Phobius"/>
    </source>
</evidence>